<dbReference type="Pfam" id="PF13424">
    <property type="entry name" value="TPR_12"/>
    <property type="match status" value="2"/>
</dbReference>
<gene>
    <name evidence="12" type="ORF">CAMP_LOCUS13765</name>
</gene>
<keyword evidence="13" id="KW-1185">Reference proteome</keyword>
<dbReference type="GO" id="GO:0007018">
    <property type="term" value="P:microtubule-based movement"/>
    <property type="evidence" value="ECO:0007669"/>
    <property type="project" value="TreeGrafter"/>
</dbReference>
<comment type="similarity">
    <text evidence="2 11">Belongs to the kinesin light chain family.</text>
</comment>
<keyword evidence="9 11" id="KW-0206">Cytoskeleton</keyword>
<accession>A0A9P1IS90</accession>
<evidence type="ECO:0000313" key="12">
    <source>
        <dbReference type="EMBL" id="CAI5451128.1"/>
    </source>
</evidence>
<dbReference type="EMBL" id="CANHGI010000005">
    <property type="protein sequence ID" value="CAI5451128.1"/>
    <property type="molecule type" value="Genomic_DNA"/>
</dbReference>
<evidence type="ECO:0000256" key="3">
    <source>
        <dbReference type="ARBA" id="ARBA00022490"/>
    </source>
</evidence>
<dbReference type="GO" id="GO:0005874">
    <property type="term" value="C:microtubule"/>
    <property type="evidence" value="ECO:0007669"/>
    <property type="project" value="UniProtKB-UniRule"/>
</dbReference>
<dbReference type="PRINTS" id="PR00381">
    <property type="entry name" value="KINESINLIGHT"/>
</dbReference>
<evidence type="ECO:0000256" key="4">
    <source>
        <dbReference type="ARBA" id="ARBA00022701"/>
    </source>
</evidence>
<keyword evidence="7" id="KW-0175">Coiled coil</keyword>
<evidence type="ECO:0000256" key="10">
    <source>
        <dbReference type="PROSITE-ProRule" id="PRU00339"/>
    </source>
</evidence>
<organism evidence="12 13">
    <name type="scientific">Caenorhabditis angaria</name>
    <dbReference type="NCBI Taxonomy" id="860376"/>
    <lineage>
        <taxon>Eukaryota</taxon>
        <taxon>Metazoa</taxon>
        <taxon>Ecdysozoa</taxon>
        <taxon>Nematoda</taxon>
        <taxon>Chromadorea</taxon>
        <taxon>Rhabditida</taxon>
        <taxon>Rhabditina</taxon>
        <taxon>Rhabditomorpha</taxon>
        <taxon>Rhabditoidea</taxon>
        <taxon>Rhabditidae</taxon>
        <taxon>Peloderinae</taxon>
        <taxon>Caenorhabditis</taxon>
    </lineage>
</organism>
<dbReference type="PANTHER" id="PTHR45783">
    <property type="entry name" value="KINESIN LIGHT CHAIN"/>
    <property type="match status" value="1"/>
</dbReference>
<keyword evidence="4 11" id="KW-0493">Microtubule</keyword>
<dbReference type="PROSITE" id="PS50005">
    <property type="entry name" value="TPR"/>
    <property type="match status" value="1"/>
</dbReference>
<feature type="repeat" description="TPR" evidence="10">
    <location>
        <begin position="241"/>
        <end position="274"/>
    </location>
</feature>
<dbReference type="SUPFAM" id="SSF48452">
    <property type="entry name" value="TPR-like"/>
    <property type="match status" value="1"/>
</dbReference>
<dbReference type="InterPro" id="IPR002151">
    <property type="entry name" value="Kinesin_light"/>
</dbReference>
<dbReference type="PANTHER" id="PTHR45783:SF3">
    <property type="entry name" value="KINESIN LIGHT CHAIN"/>
    <property type="match status" value="1"/>
</dbReference>
<comment type="subcellular location">
    <subcellularLocation>
        <location evidence="1 11">Cytoplasm</location>
        <location evidence="1 11">Cytoskeleton</location>
    </subcellularLocation>
</comment>
<evidence type="ECO:0000256" key="7">
    <source>
        <dbReference type="ARBA" id="ARBA00023054"/>
    </source>
</evidence>
<keyword evidence="6 10" id="KW-0802">TPR repeat</keyword>
<dbReference type="GO" id="GO:0005737">
    <property type="term" value="C:cytoplasm"/>
    <property type="evidence" value="ECO:0007669"/>
    <property type="project" value="TreeGrafter"/>
</dbReference>
<keyword evidence="3 11" id="KW-0963">Cytoplasm</keyword>
<dbReference type="InterPro" id="IPR019734">
    <property type="entry name" value="TPR_rpt"/>
</dbReference>
<evidence type="ECO:0000256" key="9">
    <source>
        <dbReference type="ARBA" id="ARBA00023212"/>
    </source>
</evidence>
<dbReference type="Gene3D" id="1.25.40.10">
    <property type="entry name" value="Tetratricopeptide repeat domain"/>
    <property type="match status" value="1"/>
</dbReference>
<sequence length="376" mass="41854">MESELNMTSSSSVNNDHSFELMEALPAFQHADITHAGLKQLGDNTGMEHLSAGSFLSPAFPVEGVIFGPNNRLMVCLNCCHAEKPDAPIVKVWFLVDPASNCTFLDEKTISKLTGTDDIPSAIHVSIQDQNSVIDCNVSQNHFKEANVLGMLAMRTLNLTIENMNWTSDTWRLATSPKIEPLPKNVTSETLDYETPERIRTLHKLVMLYASQGRYEVAVPLCKQALETLEEQSGHDHPDVATMLNILALVYRDQNKYKEAANLLNEALTIREKCLGESHPAVTATLNNLAVLFGKRGKFEDAESLCKRALEIREKFLGEDHPDVAKHLNNLALLCEKQGKYEEVEKYKKRALEIYESKSGPDDSNVANTENNLVSA</sequence>
<evidence type="ECO:0000256" key="5">
    <source>
        <dbReference type="ARBA" id="ARBA00022737"/>
    </source>
</evidence>
<comment type="caution">
    <text evidence="12">The sequence shown here is derived from an EMBL/GenBank/DDBJ whole genome shotgun (WGS) entry which is preliminary data.</text>
</comment>
<comment type="subunit">
    <text evidence="11">Oligomeric complex composed of two heavy chains and two light chains.</text>
</comment>
<evidence type="ECO:0000256" key="2">
    <source>
        <dbReference type="ARBA" id="ARBA00009622"/>
    </source>
</evidence>
<dbReference type="GO" id="GO:0019894">
    <property type="term" value="F:kinesin binding"/>
    <property type="evidence" value="ECO:0007669"/>
    <property type="project" value="TreeGrafter"/>
</dbReference>
<evidence type="ECO:0000256" key="1">
    <source>
        <dbReference type="ARBA" id="ARBA00004245"/>
    </source>
</evidence>
<dbReference type="InterPro" id="IPR015792">
    <property type="entry name" value="Kinesin_light_repeat"/>
</dbReference>
<evidence type="ECO:0000256" key="8">
    <source>
        <dbReference type="ARBA" id="ARBA00023175"/>
    </source>
</evidence>
<name>A0A9P1IS90_9PELO</name>
<proteinExistence type="inferred from homology"/>
<evidence type="ECO:0000256" key="6">
    <source>
        <dbReference type="ARBA" id="ARBA00022803"/>
    </source>
</evidence>
<dbReference type="AlphaFoldDB" id="A0A9P1IS90"/>
<evidence type="ECO:0000313" key="13">
    <source>
        <dbReference type="Proteomes" id="UP001152747"/>
    </source>
</evidence>
<reference evidence="12" key="1">
    <citation type="submission" date="2022-11" db="EMBL/GenBank/DDBJ databases">
        <authorList>
            <person name="Kikuchi T."/>
        </authorList>
    </citation>
    <scope>NUCLEOTIDE SEQUENCE</scope>
    <source>
        <strain evidence="12">PS1010</strain>
    </source>
</reference>
<comment type="function">
    <text evidence="11">Kinesin is a microtubule-associated force-producing protein that play a role in organelle transport.</text>
</comment>
<protein>
    <recommendedName>
        <fullName evidence="11">Kinesin light chain</fullName>
    </recommendedName>
</protein>
<dbReference type="PROSITE" id="PS01160">
    <property type="entry name" value="KINESIN_LIGHT"/>
    <property type="match status" value="1"/>
</dbReference>
<keyword evidence="8 11" id="KW-0505">Motor protein</keyword>
<dbReference type="SMART" id="SM00028">
    <property type="entry name" value="TPR"/>
    <property type="match status" value="4"/>
</dbReference>
<evidence type="ECO:0000256" key="11">
    <source>
        <dbReference type="RuleBase" id="RU367020"/>
    </source>
</evidence>
<keyword evidence="5" id="KW-0677">Repeat</keyword>
<dbReference type="InterPro" id="IPR011990">
    <property type="entry name" value="TPR-like_helical_dom_sf"/>
</dbReference>
<dbReference type="GO" id="GO:0005871">
    <property type="term" value="C:kinesin complex"/>
    <property type="evidence" value="ECO:0007669"/>
    <property type="project" value="UniProtKB-UniRule"/>
</dbReference>
<dbReference type="OrthoDB" id="413723at2759"/>
<dbReference type="Proteomes" id="UP001152747">
    <property type="component" value="Unassembled WGS sequence"/>
</dbReference>